<name>A0A8J5GVE5_ZINOF</name>
<dbReference type="GO" id="GO:0000981">
    <property type="term" value="F:DNA-binding transcription factor activity, RNA polymerase II-specific"/>
    <property type="evidence" value="ECO:0007669"/>
    <property type="project" value="TreeGrafter"/>
</dbReference>
<dbReference type="InterPro" id="IPR015660">
    <property type="entry name" value="MASH1/Ascl1a-like"/>
</dbReference>
<dbReference type="GO" id="GO:0046983">
    <property type="term" value="F:protein dimerization activity"/>
    <property type="evidence" value="ECO:0007669"/>
    <property type="project" value="InterPro"/>
</dbReference>
<protein>
    <recommendedName>
        <fullName evidence="4">BHLH domain-containing protein</fullName>
    </recommendedName>
</protein>
<keyword evidence="3" id="KW-0804">Transcription</keyword>
<dbReference type="PANTHER" id="PTHR13935:SF90">
    <property type="entry name" value="TRANSCRIPTION FACTOR BHLH162"/>
    <property type="match status" value="1"/>
</dbReference>
<keyword evidence="6" id="KW-1185">Reference proteome</keyword>
<gene>
    <name evidence="5" type="ORF">ZIOFF_028641</name>
</gene>
<evidence type="ECO:0000256" key="3">
    <source>
        <dbReference type="ARBA" id="ARBA00023163"/>
    </source>
</evidence>
<dbReference type="SUPFAM" id="SSF47459">
    <property type="entry name" value="HLH, helix-loop-helix DNA-binding domain"/>
    <property type="match status" value="1"/>
</dbReference>
<dbReference type="InterPro" id="IPR011598">
    <property type="entry name" value="bHLH_dom"/>
</dbReference>
<organism evidence="5 6">
    <name type="scientific">Zingiber officinale</name>
    <name type="common">Ginger</name>
    <name type="synonym">Amomum zingiber</name>
    <dbReference type="NCBI Taxonomy" id="94328"/>
    <lineage>
        <taxon>Eukaryota</taxon>
        <taxon>Viridiplantae</taxon>
        <taxon>Streptophyta</taxon>
        <taxon>Embryophyta</taxon>
        <taxon>Tracheophyta</taxon>
        <taxon>Spermatophyta</taxon>
        <taxon>Magnoliopsida</taxon>
        <taxon>Liliopsida</taxon>
        <taxon>Zingiberales</taxon>
        <taxon>Zingiberaceae</taxon>
        <taxon>Zingiber</taxon>
    </lineage>
</organism>
<dbReference type="Proteomes" id="UP000734854">
    <property type="component" value="Unassembled WGS sequence"/>
</dbReference>
<feature type="domain" description="BHLH" evidence="4">
    <location>
        <begin position="9"/>
        <end position="64"/>
    </location>
</feature>
<evidence type="ECO:0000256" key="2">
    <source>
        <dbReference type="ARBA" id="ARBA00023015"/>
    </source>
</evidence>
<evidence type="ECO:0000313" key="5">
    <source>
        <dbReference type="EMBL" id="KAG6510616.1"/>
    </source>
</evidence>
<sequence length="189" mass="21797">MKSNSAREGTKLERKTLEKNRRILMKNLCMKLASLIPKQHCDRTKDMLSQQDHLDQATSYIKTLRARIEKMKERRGQKMNIQELDIEIDSGTTSSEFKLPVLEIRHQDSDLEVVLVSGQEKRFMFHEVISILEEEGAQVINANFSIVGKKIFYTLHSQVDKSSANFDPIETFGNNCLCMVEAQLNLICY</sequence>
<accession>A0A8J5GVE5</accession>
<comment type="caution">
    <text evidence="5">The sequence shown here is derived from an EMBL/GenBank/DDBJ whole genome shotgun (WGS) entry which is preliminary data.</text>
</comment>
<dbReference type="EMBL" id="JACMSC010000008">
    <property type="protein sequence ID" value="KAG6510616.1"/>
    <property type="molecule type" value="Genomic_DNA"/>
</dbReference>
<evidence type="ECO:0000256" key="1">
    <source>
        <dbReference type="ARBA" id="ARBA00005510"/>
    </source>
</evidence>
<dbReference type="InterPro" id="IPR036638">
    <property type="entry name" value="HLH_DNA-bd_sf"/>
</dbReference>
<dbReference type="Pfam" id="PF00010">
    <property type="entry name" value="HLH"/>
    <property type="match status" value="1"/>
</dbReference>
<reference evidence="5 6" key="1">
    <citation type="submission" date="2020-08" db="EMBL/GenBank/DDBJ databases">
        <title>Plant Genome Project.</title>
        <authorList>
            <person name="Zhang R.-G."/>
        </authorList>
    </citation>
    <scope>NUCLEOTIDE SEQUENCE [LARGE SCALE GENOMIC DNA]</scope>
    <source>
        <tissue evidence="5">Rhizome</tissue>
    </source>
</reference>
<proteinExistence type="inferred from homology"/>
<evidence type="ECO:0000313" key="6">
    <source>
        <dbReference type="Proteomes" id="UP000734854"/>
    </source>
</evidence>
<dbReference type="GO" id="GO:0000977">
    <property type="term" value="F:RNA polymerase II transcription regulatory region sequence-specific DNA binding"/>
    <property type="evidence" value="ECO:0007669"/>
    <property type="project" value="TreeGrafter"/>
</dbReference>
<keyword evidence="2" id="KW-0805">Transcription regulation</keyword>
<comment type="similarity">
    <text evidence="1">Belongs to the bHLH protein family.</text>
</comment>
<dbReference type="Gene3D" id="4.10.280.10">
    <property type="entry name" value="Helix-loop-helix DNA-binding domain"/>
    <property type="match status" value="1"/>
</dbReference>
<dbReference type="PANTHER" id="PTHR13935">
    <property type="entry name" value="ACHAETE-SCUTE TRANSCRIPTION FACTOR-RELATED"/>
    <property type="match status" value="1"/>
</dbReference>
<dbReference type="GO" id="GO:0090575">
    <property type="term" value="C:RNA polymerase II transcription regulator complex"/>
    <property type="evidence" value="ECO:0007669"/>
    <property type="project" value="TreeGrafter"/>
</dbReference>
<evidence type="ECO:0000259" key="4">
    <source>
        <dbReference type="PROSITE" id="PS50888"/>
    </source>
</evidence>
<dbReference type="AlphaFoldDB" id="A0A8J5GVE5"/>
<dbReference type="PROSITE" id="PS50888">
    <property type="entry name" value="BHLH"/>
    <property type="match status" value="1"/>
</dbReference>